<dbReference type="PANTHER" id="PTHR11362:SF82">
    <property type="entry name" value="PHOSPHATIDYLETHANOLAMINE-BINDING PROTEIN 4"/>
    <property type="match status" value="1"/>
</dbReference>
<evidence type="ECO:0000256" key="1">
    <source>
        <dbReference type="SAM" id="Coils"/>
    </source>
</evidence>
<dbReference type="Gene3D" id="1.20.58.1180">
    <property type="match status" value="1"/>
</dbReference>
<reference evidence="3 4" key="1">
    <citation type="submission" date="2014-04" db="EMBL/GenBank/DDBJ databases">
        <authorList>
            <consortium name="DOE Joint Genome Institute"/>
            <person name="Kuo A."/>
            <person name="Kohler A."/>
            <person name="Nagy L.G."/>
            <person name="Floudas D."/>
            <person name="Copeland A."/>
            <person name="Barry K.W."/>
            <person name="Cichocki N."/>
            <person name="Veneault-Fourrey C."/>
            <person name="LaButti K."/>
            <person name="Lindquist E.A."/>
            <person name="Lipzen A."/>
            <person name="Lundell T."/>
            <person name="Morin E."/>
            <person name="Murat C."/>
            <person name="Sun H."/>
            <person name="Tunlid A."/>
            <person name="Henrissat B."/>
            <person name="Grigoriev I.V."/>
            <person name="Hibbett D.S."/>
            <person name="Martin F."/>
            <person name="Nordberg H.P."/>
            <person name="Cantor M.N."/>
            <person name="Hua S.X."/>
        </authorList>
    </citation>
    <scope>NUCLEOTIDE SEQUENCE [LARGE SCALE GENOMIC DNA]</scope>
    <source>
        <strain evidence="3 4">LaAM-08-1</strain>
    </source>
</reference>
<dbReference type="Pfam" id="PF01161">
    <property type="entry name" value="PBP"/>
    <property type="match status" value="1"/>
</dbReference>
<dbReference type="InterPro" id="IPR035810">
    <property type="entry name" value="PEBP_euk"/>
</dbReference>
<sequence>MFALRQLSCRAPRALTAVPTRSNAQLTAATDSPVAQPPPPPRPPAAVPSEFAEDVGENTGTRGRRRRKRIPTKRPAISTESPKKWNRPLAEGVLPAYDMALKVIKTDSIRLKEEAKELRTRIGFSENTFQELSAKTKELSEDSQERQSLTEEVNLLDEQLEAMRVKLNILEVQSEINLPDVRHLVEQKWRKDGALDLLMERIYQMRVVPDVLPEIRPSLDLRVVTKTRPSEFLNAGKVQKEVEPGVYLLPKQTVEPPKLYVNVFHEDMRLYTMLLVDPDVPDVQNVSFTSFLHWMKPNIPLSCEHTQRILDLNTHTKYIPPHPQQGTPYHRYVLLLLPQPPLGGAAEYTMNTTERAQPGVPTSVHLDIPIVPEEERLGFSVREFTRQWGLDARKGGGAHMWREIWNEDVSTIYKDIFQREEPRYGRPPKADPYAEVKRAKKYIS</sequence>
<dbReference type="AlphaFoldDB" id="A0A0C9X1R8"/>
<dbReference type="Gene3D" id="3.90.280.10">
    <property type="entry name" value="PEBP-like"/>
    <property type="match status" value="1"/>
</dbReference>
<feature type="compositionally biased region" description="Pro residues" evidence="2">
    <location>
        <begin position="35"/>
        <end position="46"/>
    </location>
</feature>
<feature type="compositionally biased region" description="Basic residues" evidence="2">
    <location>
        <begin position="62"/>
        <end position="72"/>
    </location>
</feature>
<dbReference type="SUPFAM" id="SSF49777">
    <property type="entry name" value="PEBP-like"/>
    <property type="match status" value="1"/>
</dbReference>
<organism evidence="3 4">
    <name type="scientific">Laccaria amethystina LaAM-08-1</name>
    <dbReference type="NCBI Taxonomy" id="1095629"/>
    <lineage>
        <taxon>Eukaryota</taxon>
        <taxon>Fungi</taxon>
        <taxon>Dikarya</taxon>
        <taxon>Basidiomycota</taxon>
        <taxon>Agaricomycotina</taxon>
        <taxon>Agaricomycetes</taxon>
        <taxon>Agaricomycetidae</taxon>
        <taxon>Agaricales</taxon>
        <taxon>Agaricineae</taxon>
        <taxon>Hydnangiaceae</taxon>
        <taxon>Laccaria</taxon>
    </lineage>
</organism>
<proteinExistence type="predicted"/>
<keyword evidence="1" id="KW-0175">Coiled coil</keyword>
<feature type="coiled-coil region" evidence="1">
    <location>
        <begin position="101"/>
        <end position="173"/>
    </location>
</feature>
<protein>
    <recommendedName>
        <fullName evidence="5">PEBP-like protein</fullName>
    </recommendedName>
</protein>
<dbReference type="PANTHER" id="PTHR11362">
    <property type="entry name" value="PHOSPHATIDYLETHANOLAMINE-BINDING PROTEIN"/>
    <property type="match status" value="1"/>
</dbReference>
<evidence type="ECO:0000256" key="2">
    <source>
        <dbReference type="SAM" id="MobiDB-lite"/>
    </source>
</evidence>
<feature type="region of interest" description="Disordered" evidence="2">
    <location>
        <begin position="28"/>
        <end position="84"/>
    </location>
</feature>
<dbReference type="InterPro" id="IPR008914">
    <property type="entry name" value="PEBP"/>
</dbReference>
<dbReference type="HOGENOM" id="CLU_035836_1_1_1"/>
<dbReference type="EMBL" id="KN838555">
    <property type="protein sequence ID" value="KIK06040.1"/>
    <property type="molecule type" value="Genomic_DNA"/>
</dbReference>
<gene>
    <name evidence="3" type="ORF">K443DRAFT_90201</name>
</gene>
<dbReference type="STRING" id="1095629.A0A0C9X1R8"/>
<evidence type="ECO:0000313" key="4">
    <source>
        <dbReference type="Proteomes" id="UP000054477"/>
    </source>
</evidence>
<dbReference type="Proteomes" id="UP000054477">
    <property type="component" value="Unassembled WGS sequence"/>
</dbReference>
<evidence type="ECO:0008006" key="5">
    <source>
        <dbReference type="Google" id="ProtNLM"/>
    </source>
</evidence>
<feature type="region of interest" description="Disordered" evidence="2">
    <location>
        <begin position="422"/>
        <end position="444"/>
    </location>
</feature>
<dbReference type="InterPro" id="IPR036610">
    <property type="entry name" value="PEBP-like_sf"/>
</dbReference>
<keyword evidence="4" id="KW-1185">Reference proteome</keyword>
<reference evidence="4" key="2">
    <citation type="submission" date="2015-01" db="EMBL/GenBank/DDBJ databases">
        <title>Evolutionary Origins and Diversification of the Mycorrhizal Mutualists.</title>
        <authorList>
            <consortium name="DOE Joint Genome Institute"/>
            <consortium name="Mycorrhizal Genomics Consortium"/>
            <person name="Kohler A."/>
            <person name="Kuo A."/>
            <person name="Nagy L.G."/>
            <person name="Floudas D."/>
            <person name="Copeland A."/>
            <person name="Barry K.W."/>
            <person name="Cichocki N."/>
            <person name="Veneault-Fourrey C."/>
            <person name="LaButti K."/>
            <person name="Lindquist E.A."/>
            <person name="Lipzen A."/>
            <person name="Lundell T."/>
            <person name="Morin E."/>
            <person name="Murat C."/>
            <person name="Riley R."/>
            <person name="Ohm R."/>
            <person name="Sun H."/>
            <person name="Tunlid A."/>
            <person name="Henrissat B."/>
            <person name="Grigoriev I.V."/>
            <person name="Hibbett D.S."/>
            <person name="Martin F."/>
        </authorList>
    </citation>
    <scope>NUCLEOTIDE SEQUENCE [LARGE SCALE GENOMIC DNA]</scope>
    <source>
        <strain evidence="4">LaAM-08-1</strain>
    </source>
</reference>
<dbReference type="OrthoDB" id="2153661at2759"/>
<evidence type="ECO:0000313" key="3">
    <source>
        <dbReference type="EMBL" id="KIK06040.1"/>
    </source>
</evidence>
<feature type="compositionally biased region" description="Basic and acidic residues" evidence="2">
    <location>
        <begin position="422"/>
        <end position="437"/>
    </location>
</feature>
<accession>A0A0C9X1R8</accession>
<dbReference type="CDD" id="cd00866">
    <property type="entry name" value="PEBP_euk"/>
    <property type="match status" value="1"/>
</dbReference>
<name>A0A0C9X1R8_9AGAR</name>